<protein>
    <submittedName>
        <fullName evidence="2">DUF47 family protein</fullName>
    </submittedName>
</protein>
<dbReference type="Pfam" id="PF01865">
    <property type="entry name" value="PhoU_div"/>
    <property type="match status" value="1"/>
</dbReference>
<dbReference type="OrthoDB" id="9797568at2"/>
<dbReference type="Gene3D" id="1.20.58.220">
    <property type="entry name" value="Phosphate transport system protein phou homolog 2, domain 2"/>
    <property type="match status" value="1"/>
</dbReference>
<accession>A0A923KXA6</accession>
<evidence type="ECO:0000313" key="2">
    <source>
        <dbReference type="EMBL" id="MBC3888111.1"/>
    </source>
</evidence>
<reference evidence="2" key="1">
    <citation type="submission" date="2019-10" db="EMBL/GenBank/DDBJ databases">
        <authorList>
            <person name="Ross D.E."/>
            <person name="Gulliver D."/>
        </authorList>
    </citation>
    <scope>NUCLEOTIDE SEQUENCE</scope>
    <source>
        <strain evidence="2">DER-2019</strain>
    </source>
</reference>
<comment type="caution">
    <text evidence="2">The sequence shown here is derived from an EMBL/GenBank/DDBJ whole genome shotgun (WGS) entry which is preliminary data.</text>
</comment>
<dbReference type="PANTHER" id="PTHR37298:SF1">
    <property type="entry name" value="UPF0111 PROTEIN YKAA"/>
    <property type="match status" value="1"/>
</dbReference>
<comment type="similarity">
    <text evidence="1">Belongs to the UPF0111 family.</text>
</comment>
<keyword evidence="3" id="KW-1185">Reference proteome</keyword>
<evidence type="ECO:0000313" key="3">
    <source>
        <dbReference type="Proteomes" id="UP000616595"/>
    </source>
</evidence>
<name>A0A923KXA6_9FIRM</name>
<evidence type="ECO:0000256" key="1">
    <source>
        <dbReference type="ARBA" id="ARBA00008591"/>
    </source>
</evidence>
<sequence>MKRTNKTMELLRQMTLLMEECGEVFSKSEISTRDEAIKIAERIKGYESKCDDVLHEILVSLYASFITPIDQEDIIVLSEKLDDIVDQMEEMASYFEMSNFTMEDKYITEFKKCIGIATKELSLAVNALVDKKLKVIRDHLVKVKSNEEYSDNNVRKAIHDLFSNYTDPIKIIILKDTYEMLEGIIDATENAAKTLDIIVMKNL</sequence>
<dbReference type="Proteomes" id="UP000616595">
    <property type="component" value="Unassembled WGS sequence"/>
</dbReference>
<gene>
    <name evidence="2" type="ORF">GH810_07295</name>
</gene>
<dbReference type="SUPFAM" id="SSF109755">
    <property type="entry name" value="PhoU-like"/>
    <property type="match status" value="1"/>
</dbReference>
<dbReference type="PANTHER" id="PTHR37298">
    <property type="entry name" value="UPF0111 PROTEIN YKAA"/>
    <property type="match status" value="1"/>
</dbReference>
<organism evidence="2 3">
    <name type="scientific">Acetobacterium paludosum</name>
    <dbReference type="NCBI Taxonomy" id="52693"/>
    <lineage>
        <taxon>Bacteria</taxon>
        <taxon>Bacillati</taxon>
        <taxon>Bacillota</taxon>
        <taxon>Clostridia</taxon>
        <taxon>Eubacteriales</taxon>
        <taxon>Eubacteriaceae</taxon>
        <taxon>Acetobacterium</taxon>
    </lineage>
</organism>
<dbReference type="InterPro" id="IPR018445">
    <property type="entry name" value="Put_Phosphate_transp_reg"/>
</dbReference>
<dbReference type="InterPro" id="IPR052912">
    <property type="entry name" value="UPF0111_domain"/>
</dbReference>
<dbReference type="EMBL" id="WJBD01000007">
    <property type="protein sequence ID" value="MBC3888111.1"/>
    <property type="molecule type" value="Genomic_DNA"/>
</dbReference>
<proteinExistence type="inferred from homology"/>
<dbReference type="AlphaFoldDB" id="A0A923KXA6"/>
<reference evidence="2" key="2">
    <citation type="submission" date="2020-10" db="EMBL/GenBank/DDBJ databases">
        <title>Comparative genomics of the Acetobacterium genus.</title>
        <authorList>
            <person name="Marshall C."/>
            <person name="May H."/>
            <person name="Norman S."/>
        </authorList>
    </citation>
    <scope>NUCLEOTIDE SEQUENCE</scope>
    <source>
        <strain evidence="2">DER-2019</strain>
    </source>
</reference>
<dbReference type="RefSeq" id="WP_148567454.1">
    <property type="nucleotide sequence ID" value="NZ_RXYA01000010.1"/>
</dbReference>
<dbReference type="InterPro" id="IPR038078">
    <property type="entry name" value="PhoU-like_sf"/>
</dbReference>